<dbReference type="InterPro" id="IPR050410">
    <property type="entry name" value="CCR4/nocturin_mRNA_transcr"/>
</dbReference>
<dbReference type="GO" id="GO:0000175">
    <property type="term" value="F:3'-5'-RNA exonuclease activity"/>
    <property type="evidence" value="ECO:0007669"/>
    <property type="project" value="TreeGrafter"/>
</dbReference>
<dbReference type="SUPFAM" id="SSF56219">
    <property type="entry name" value="DNase I-like"/>
    <property type="match status" value="1"/>
</dbReference>
<organism evidence="2 3">
    <name type="scientific">Cinnamomum micranthum f. kanehirae</name>
    <dbReference type="NCBI Taxonomy" id="337451"/>
    <lineage>
        <taxon>Eukaryota</taxon>
        <taxon>Viridiplantae</taxon>
        <taxon>Streptophyta</taxon>
        <taxon>Embryophyta</taxon>
        <taxon>Tracheophyta</taxon>
        <taxon>Spermatophyta</taxon>
        <taxon>Magnoliopsida</taxon>
        <taxon>Magnoliidae</taxon>
        <taxon>Laurales</taxon>
        <taxon>Lauraceae</taxon>
        <taxon>Cinnamomum</taxon>
    </lineage>
</organism>
<dbReference type="PANTHER" id="PTHR12121:SF68">
    <property type="entry name" value="CARBON CATABOLITE REPRESSOR PROTEIN 4 HOMOLOG 4-RELATED"/>
    <property type="match status" value="1"/>
</dbReference>
<evidence type="ECO:0000313" key="3">
    <source>
        <dbReference type="Proteomes" id="UP000283530"/>
    </source>
</evidence>
<dbReference type="Gene3D" id="3.60.10.10">
    <property type="entry name" value="Endonuclease/exonuclease/phosphatase"/>
    <property type="match status" value="1"/>
</dbReference>
<dbReference type="EMBL" id="QPKB01000003">
    <property type="protein sequence ID" value="RWR81119.1"/>
    <property type="molecule type" value="Genomic_DNA"/>
</dbReference>
<reference evidence="2 3" key="1">
    <citation type="journal article" date="2019" name="Nat. Plants">
        <title>Stout camphor tree genome fills gaps in understanding of flowering plant genome evolution.</title>
        <authorList>
            <person name="Chaw S.M."/>
            <person name="Liu Y.C."/>
            <person name="Wu Y.W."/>
            <person name="Wang H.Y."/>
            <person name="Lin C.I."/>
            <person name="Wu C.S."/>
            <person name="Ke H.M."/>
            <person name="Chang L.Y."/>
            <person name="Hsu C.Y."/>
            <person name="Yang H.T."/>
            <person name="Sudianto E."/>
            <person name="Hsu M.H."/>
            <person name="Wu K.P."/>
            <person name="Wang L.N."/>
            <person name="Leebens-Mack J.H."/>
            <person name="Tsai I.J."/>
        </authorList>
    </citation>
    <scope>NUCLEOTIDE SEQUENCE [LARGE SCALE GENOMIC DNA]</scope>
    <source>
        <strain evidence="3">cv. Chaw 1501</strain>
        <tissue evidence="2">Young leaves</tissue>
    </source>
</reference>
<dbReference type="OrthoDB" id="2866996at2759"/>
<sequence>MMDESHVMGPIHTKMNSKPTSEFKCMNDDNNNTYLSFLLLLPPRIIIIMLKGFSRLPRLPVSAVHRICKMEMSEATQPSLPKFIPLEDPGTTSTTISNGFRFRVVSYNILAQVYVKSSLFPHSPSPCLRWKARSQAILTVLKSFEADFLCIQELDEYDSFYKGNMDSYGYSSLYIQRSGQKRDGCGIFYKRNSAELMLKEEIEYNDLVKSIEDRTDLCNHQSDVAVDTENQEAVEGLPQRNFSDDRGDPNDPRVRLKRDCVGLMAAFKLNDPSHHLVIVANTHIYWDPEWADVKLAQVKYLQYRLAQFKAVISNKFNCTPSVIVAGDFNSTPGDEVYQYLVSGNSSTMSVAENGEERAIPLCSLYASIGGEPPFTNCTPGFTGTLDYIFFSDSGYLKTLSFLELPGPESPDVVGGLPNYHHPSDHLPIGTDFEVIIR</sequence>
<gene>
    <name evidence="2" type="ORF">CKAN_00978700</name>
</gene>
<dbReference type="AlphaFoldDB" id="A0A443NRH6"/>
<dbReference type="PANTHER" id="PTHR12121">
    <property type="entry name" value="CARBON CATABOLITE REPRESSOR PROTEIN 4"/>
    <property type="match status" value="1"/>
</dbReference>
<dbReference type="InterPro" id="IPR005135">
    <property type="entry name" value="Endo/exonuclease/phosphatase"/>
</dbReference>
<comment type="caution">
    <text evidence="2">The sequence shown here is derived from an EMBL/GenBank/DDBJ whole genome shotgun (WGS) entry which is preliminary data.</text>
</comment>
<dbReference type="Pfam" id="PF03372">
    <property type="entry name" value="Exo_endo_phos"/>
    <property type="match status" value="1"/>
</dbReference>
<protein>
    <submittedName>
        <fullName evidence="2">Carbon catabolite repressor protein 4 4</fullName>
    </submittedName>
</protein>
<name>A0A443NRH6_9MAGN</name>
<accession>A0A443NRH6</accession>
<evidence type="ECO:0000259" key="1">
    <source>
        <dbReference type="Pfam" id="PF03372"/>
    </source>
</evidence>
<proteinExistence type="predicted"/>
<feature type="domain" description="Endonuclease/exonuclease/phosphatase" evidence="1">
    <location>
        <begin position="106"/>
        <end position="425"/>
    </location>
</feature>
<dbReference type="STRING" id="337451.A0A443NRH6"/>
<evidence type="ECO:0000313" key="2">
    <source>
        <dbReference type="EMBL" id="RWR81119.1"/>
    </source>
</evidence>
<dbReference type="InterPro" id="IPR036691">
    <property type="entry name" value="Endo/exonu/phosph_ase_sf"/>
</dbReference>
<keyword evidence="3" id="KW-1185">Reference proteome</keyword>
<dbReference type="Proteomes" id="UP000283530">
    <property type="component" value="Unassembled WGS sequence"/>
</dbReference>